<dbReference type="Pfam" id="PF11887">
    <property type="entry name" value="Mce4_CUP1"/>
    <property type="match status" value="1"/>
</dbReference>
<dbReference type="PANTHER" id="PTHR33371">
    <property type="entry name" value="INTERMEMBRANE PHOSPHOLIPID TRANSPORT SYSTEM BINDING PROTEIN MLAD-RELATED"/>
    <property type="match status" value="1"/>
</dbReference>
<reference evidence="5" key="1">
    <citation type="journal article" date="2019" name="Int. J. Syst. Evol. Microbiol.">
        <title>The Global Catalogue of Microorganisms (GCM) 10K type strain sequencing project: providing services to taxonomists for standard genome sequencing and annotation.</title>
        <authorList>
            <consortium name="The Broad Institute Genomics Platform"/>
            <consortium name="The Broad Institute Genome Sequencing Center for Infectious Disease"/>
            <person name="Wu L."/>
            <person name="Ma J."/>
        </authorList>
    </citation>
    <scope>NUCLEOTIDE SEQUENCE [LARGE SCALE GENOMIC DNA]</scope>
    <source>
        <strain evidence="5">JCM 10696</strain>
    </source>
</reference>
<dbReference type="InterPro" id="IPR003399">
    <property type="entry name" value="Mce/MlaD"/>
</dbReference>
<evidence type="ECO:0000259" key="3">
    <source>
        <dbReference type="Pfam" id="PF11887"/>
    </source>
</evidence>
<gene>
    <name evidence="4" type="ORF">GCM10009550_56160</name>
</gene>
<protein>
    <submittedName>
        <fullName evidence="4">MCE family protein</fullName>
    </submittedName>
</protein>
<evidence type="ECO:0000313" key="5">
    <source>
        <dbReference type="Proteomes" id="UP001500665"/>
    </source>
</evidence>
<name>A0ABP4CAB6_9ACTN</name>
<feature type="compositionally biased region" description="Low complexity" evidence="1">
    <location>
        <begin position="345"/>
        <end position="357"/>
    </location>
</feature>
<dbReference type="InterPro" id="IPR005693">
    <property type="entry name" value="Mce"/>
</dbReference>
<keyword evidence="5" id="KW-1185">Reference proteome</keyword>
<organism evidence="4 5">
    <name type="scientific">Actinocorallia libanotica</name>
    <dbReference type="NCBI Taxonomy" id="46162"/>
    <lineage>
        <taxon>Bacteria</taxon>
        <taxon>Bacillati</taxon>
        <taxon>Actinomycetota</taxon>
        <taxon>Actinomycetes</taxon>
        <taxon>Streptosporangiales</taxon>
        <taxon>Thermomonosporaceae</taxon>
        <taxon>Actinocorallia</taxon>
    </lineage>
</organism>
<proteinExistence type="predicted"/>
<evidence type="ECO:0000256" key="1">
    <source>
        <dbReference type="SAM" id="MobiDB-lite"/>
    </source>
</evidence>
<dbReference type="InterPro" id="IPR052336">
    <property type="entry name" value="MlaD_Phospholipid_Transporter"/>
</dbReference>
<feature type="domain" description="Mammalian cell entry C-terminal" evidence="3">
    <location>
        <begin position="127"/>
        <end position="308"/>
    </location>
</feature>
<dbReference type="InterPro" id="IPR024516">
    <property type="entry name" value="Mce_C"/>
</dbReference>
<dbReference type="PRINTS" id="PR01782">
    <property type="entry name" value="MCEVIRFACTOR"/>
</dbReference>
<dbReference type="Pfam" id="PF02470">
    <property type="entry name" value="MlaD"/>
    <property type="match status" value="1"/>
</dbReference>
<dbReference type="EMBL" id="BAAAHH010000027">
    <property type="protein sequence ID" value="GAA0962306.1"/>
    <property type="molecule type" value="Genomic_DNA"/>
</dbReference>
<feature type="domain" description="Mce/MlaD" evidence="2">
    <location>
        <begin position="44"/>
        <end position="118"/>
    </location>
</feature>
<sequence length="357" mass="39081">MQAVKVPFSQKNPTVLGVAALTGIAVGLSVALNLDSIPLFHGGTTSYHAHFAEAAGLREGEEVRIAGVKVGKVTGLELDGNRVRVDFRVDDGVRIGDESKIDIKIKTLLGAHFLAVDPRGAGRQDPDRAIPVSRTSTPYEVVPAIADLSKNIDAIDTDQLAESFDTLSATFENSPEEIKASLRGLRRISQTISKRDDELNQLLIRAKDVTGVLNERSDELVKLMQDGDKLLQAVQNRRDTIHQLLVNTYRLAQQLNAVIDENEDEIKPLLANLQKVTKVLLDNRDNLDRSLQLMAVYARQFADATGTGRWFDSYIQNFIPLPASIGDPSKEKKPSSKNKKKSSNEKSSGNGSLPLLP</sequence>
<dbReference type="NCBIfam" id="TIGR00996">
    <property type="entry name" value="Mtu_fam_mce"/>
    <property type="match status" value="1"/>
</dbReference>
<evidence type="ECO:0000259" key="2">
    <source>
        <dbReference type="Pfam" id="PF02470"/>
    </source>
</evidence>
<feature type="region of interest" description="Disordered" evidence="1">
    <location>
        <begin position="323"/>
        <end position="357"/>
    </location>
</feature>
<comment type="caution">
    <text evidence="4">The sequence shown here is derived from an EMBL/GenBank/DDBJ whole genome shotgun (WGS) entry which is preliminary data.</text>
</comment>
<dbReference type="Proteomes" id="UP001500665">
    <property type="component" value="Unassembled WGS sequence"/>
</dbReference>
<accession>A0ABP4CAB6</accession>
<evidence type="ECO:0000313" key="4">
    <source>
        <dbReference type="EMBL" id="GAA0962306.1"/>
    </source>
</evidence>
<dbReference type="PANTHER" id="PTHR33371:SF18">
    <property type="entry name" value="MCE-FAMILY PROTEIN MCE3C"/>
    <property type="match status" value="1"/>
</dbReference>